<dbReference type="Proteomes" id="UP000230750">
    <property type="component" value="Unassembled WGS sequence"/>
</dbReference>
<evidence type="ECO:0000313" key="10">
    <source>
        <dbReference type="Proteomes" id="UP000230750"/>
    </source>
</evidence>
<dbReference type="GO" id="GO:0005886">
    <property type="term" value="C:plasma membrane"/>
    <property type="evidence" value="ECO:0007669"/>
    <property type="project" value="UniProtKB-SubCell"/>
</dbReference>
<feature type="compositionally biased region" description="Polar residues" evidence="8">
    <location>
        <begin position="17"/>
        <end position="32"/>
    </location>
</feature>
<comment type="caution">
    <text evidence="9">The sequence shown here is derived from an EMBL/GenBank/DDBJ whole genome shotgun (WGS) entry which is preliminary data.</text>
</comment>
<comment type="subcellular location">
    <subcellularLocation>
        <location evidence="1">Cell membrane</location>
        <topology evidence="1">Multi-pass membrane protein</topology>
    </subcellularLocation>
    <subcellularLocation>
        <location evidence="7">Membrane</location>
        <topology evidence="7">Multi-pass membrane protein</topology>
    </subcellularLocation>
</comment>
<comment type="similarity">
    <text evidence="2 7">Belongs to the XK family.</text>
</comment>
<dbReference type="GO" id="GO:1902742">
    <property type="term" value="P:apoptotic process involved in development"/>
    <property type="evidence" value="ECO:0007669"/>
    <property type="project" value="TreeGrafter"/>
</dbReference>
<keyword evidence="4 7" id="KW-0812">Transmembrane</keyword>
<dbReference type="InterPro" id="IPR050895">
    <property type="entry name" value="XK-related_scramblase"/>
</dbReference>
<evidence type="ECO:0000256" key="3">
    <source>
        <dbReference type="ARBA" id="ARBA00022475"/>
    </source>
</evidence>
<dbReference type="Pfam" id="PF09815">
    <property type="entry name" value="XK-related"/>
    <property type="match status" value="1"/>
</dbReference>
<feature type="transmembrane region" description="Helical" evidence="7">
    <location>
        <begin position="66"/>
        <end position="91"/>
    </location>
</feature>
<reference evidence="9 10" key="1">
    <citation type="journal article" date="2017" name="PLoS Biol.">
        <title>The sea cucumber genome provides insights into morphological evolution and visceral regeneration.</title>
        <authorList>
            <person name="Zhang X."/>
            <person name="Sun L."/>
            <person name="Yuan J."/>
            <person name="Sun Y."/>
            <person name="Gao Y."/>
            <person name="Zhang L."/>
            <person name="Li S."/>
            <person name="Dai H."/>
            <person name="Hamel J.F."/>
            <person name="Liu C."/>
            <person name="Yu Y."/>
            <person name="Liu S."/>
            <person name="Lin W."/>
            <person name="Guo K."/>
            <person name="Jin S."/>
            <person name="Xu P."/>
            <person name="Storey K.B."/>
            <person name="Huan P."/>
            <person name="Zhang T."/>
            <person name="Zhou Y."/>
            <person name="Zhang J."/>
            <person name="Lin C."/>
            <person name="Li X."/>
            <person name="Xing L."/>
            <person name="Huo D."/>
            <person name="Sun M."/>
            <person name="Wang L."/>
            <person name="Mercier A."/>
            <person name="Li F."/>
            <person name="Yang H."/>
            <person name="Xiang J."/>
        </authorList>
    </citation>
    <scope>NUCLEOTIDE SEQUENCE [LARGE SCALE GENOMIC DNA]</scope>
    <source>
        <strain evidence="9">Shaxun</strain>
        <tissue evidence="9">Muscle</tissue>
    </source>
</reference>
<evidence type="ECO:0000256" key="6">
    <source>
        <dbReference type="ARBA" id="ARBA00023136"/>
    </source>
</evidence>
<dbReference type="OrthoDB" id="6356248at2759"/>
<keyword evidence="10" id="KW-1185">Reference proteome</keyword>
<feature type="transmembrane region" description="Helical" evidence="7">
    <location>
        <begin position="325"/>
        <end position="343"/>
    </location>
</feature>
<sequence>MGDSRKHSSNPDVGGPTSFSARTPPLQTSPTALTPPHDLEATSDDVFTTAAMPHDFKLNFSILDALFMLSGMFTYVADIVTDIVVAVQYLFDSDYLWAIMTFAFVLVPSVTLQYFSLRWFIIDISKEDWHKGKGFMAKLLSWAEWLLFHIFQLGAIKRYWRTLKYGWRSRDESDSHTKRMMNYRMMVYEYRDITMLRLLEAFMESAPQLVLQLYIIKKQYDAMEDIHWITGISALASLSSLAWGLEAYHKALRESRHDKRNIGYLGVGFRMMWRTFTISSRVISLALFASVYKWIIFPIVGGHWLLMTMWLIYQKTDFCNTSLEEWFFDGVIGIIYIFSFFNMKEGRTVYRAIIFYSVVFLENTLLFGFWYYSDDGIPSAKWYAIPAFILVWGGFFIGLFFMVSYYCCLHPNIEFPCHKKTVEGRTLQPWENRGMDEVDHSKQRDPLEGNLFTRGGRRSMQMFGEPLDDSRRSMQMFGEPLDVRIDTRSSCNEITPNSNHSNHVLSPPPHSHSNGKKLWHESQV</sequence>
<evidence type="ECO:0000256" key="8">
    <source>
        <dbReference type="SAM" id="MobiDB-lite"/>
    </source>
</evidence>
<dbReference type="GO" id="GO:0043652">
    <property type="term" value="P:engulfment of apoptotic cell"/>
    <property type="evidence" value="ECO:0007669"/>
    <property type="project" value="TreeGrafter"/>
</dbReference>
<dbReference type="EMBL" id="MRZV01000967">
    <property type="protein sequence ID" value="PIK42027.1"/>
    <property type="molecule type" value="Genomic_DNA"/>
</dbReference>
<evidence type="ECO:0000256" key="4">
    <source>
        <dbReference type="ARBA" id="ARBA00022692"/>
    </source>
</evidence>
<protein>
    <recommendedName>
        <fullName evidence="7">XK-related protein</fullName>
    </recommendedName>
</protein>
<name>A0A2G8K1Z3_STIJA</name>
<feature type="transmembrane region" description="Helical" evidence="7">
    <location>
        <begin position="294"/>
        <end position="313"/>
    </location>
</feature>
<feature type="region of interest" description="Disordered" evidence="8">
    <location>
        <begin position="1"/>
        <end position="38"/>
    </location>
</feature>
<dbReference type="AlphaFoldDB" id="A0A2G8K1Z3"/>
<dbReference type="PANTHER" id="PTHR16024">
    <property type="entry name" value="XK-RELATED PROTEIN"/>
    <property type="match status" value="1"/>
</dbReference>
<feature type="transmembrane region" description="Helical" evidence="7">
    <location>
        <begin position="97"/>
        <end position="121"/>
    </location>
</feature>
<keyword evidence="5 7" id="KW-1133">Transmembrane helix</keyword>
<evidence type="ECO:0000256" key="1">
    <source>
        <dbReference type="ARBA" id="ARBA00004651"/>
    </source>
</evidence>
<feature type="transmembrane region" description="Helical" evidence="7">
    <location>
        <begin position="226"/>
        <end position="246"/>
    </location>
</feature>
<keyword evidence="6 7" id="KW-0472">Membrane</keyword>
<feature type="compositionally biased region" description="Polar residues" evidence="8">
    <location>
        <begin position="490"/>
        <end position="504"/>
    </location>
</feature>
<dbReference type="InterPro" id="IPR018629">
    <property type="entry name" value="XK-rel"/>
</dbReference>
<proteinExistence type="inferred from homology"/>
<dbReference type="GO" id="GO:0070782">
    <property type="term" value="P:phosphatidylserine exposure on apoptotic cell surface"/>
    <property type="evidence" value="ECO:0007669"/>
    <property type="project" value="TreeGrafter"/>
</dbReference>
<evidence type="ECO:0000256" key="5">
    <source>
        <dbReference type="ARBA" id="ARBA00022989"/>
    </source>
</evidence>
<evidence type="ECO:0000256" key="7">
    <source>
        <dbReference type="RuleBase" id="RU910716"/>
    </source>
</evidence>
<gene>
    <name evidence="9" type="ORF">BSL78_21112</name>
</gene>
<accession>A0A2G8K1Z3</accession>
<feature type="transmembrane region" description="Helical" evidence="7">
    <location>
        <begin position="384"/>
        <end position="406"/>
    </location>
</feature>
<feature type="region of interest" description="Disordered" evidence="8">
    <location>
        <begin position="490"/>
        <end position="524"/>
    </location>
</feature>
<evidence type="ECO:0000256" key="2">
    <source>
        <dbReference type="ARBA" id="ARBA00008789"/>
    </source>
</evidence>
<dbReference type="PANTHER" id="PTHR16024:SF6">
    <property type="entry name" value="XK-RELATED PROTEIN"/>
    <property type="match status" value="1"/>
</dbReference>
<evidence type="ECO:0000313" key="9">
    <source>
        <dbReference type="EMBL" id="PIK42027.1"/>
    </source>
</evidence>
<organism evidence="9 10">
    <name type="scientific">Stichopus japonicus</name>
    <name type="common">Sea cucumber</name>
    <dbReference type="NCBI Taxonomy" id="307972"/>
    <lineage>
        <taxon>Eukaryota</taxon>
        <taxon>Metazoa</taxon>
        <taxon>Echinodermata</taxon>
        <taxon>Eleutherozoa</taxon>
        <taxon>Echinozoa</taxon>
        <taxon>Holothuroidea</taxon>
        <taxon>Aspidochirotacea</taxon>
        <taxon>Aspidochirotida</taxon>
        <taxon>Stichopodidae</taxon>
        <taxon>Apostichopus</taxon>
    </lineage>
</organism>
<feature type="transmembrane region" description="Helical" evidence="7">
    <location>
        <begin position="349"/>
        <end position="372"/>
    </location>
</feature>
<keyword evidence="3" id="KW-1003">Cell membrane</keyword>